<dbReference type="InterPro" id="IPR036397">
    <property type="entry name" value="RNaseH_sf"/>
</dbReference>
<reference evidence="4" key="3">
    <citation type="submission" date="2025-04" db="UniProtKB">
        <authorList>
            <consortium name="RefSeq"/>
        </authorList>
    </citation>
    <scope>IDENTIFICATION</scope>
    <source>
        <strain evidence="4">CBS 781.70</strain>
    </source>
</reference>
<sequence length="247" mass="28546">MQMNHPHWDSPKKSRIRGAVEFIEAQNRRYGYDPVRTKTEVFRFEGVPWRTGMEFISKRNRNGDRRHFPPDQEPRGRKPLISSKDIHEMERILEEQDVYGRAMSWEALGYEAGLDVCGRTVKRAIGPISYQIPVEEGPFQRRVPRRAWSARKVDDYSTPGRAVLLSMCTTTRKVEDNAKNNVHVWGAVGYNFKSDLVTYNVPSNTTGKMTQQTYIDSILDPITKPWIQNGHDFVLGGPRLRPWAATR</sequence>
<proteinExistence type="predicted"/>
<feature type="region of interest" description="Disordered" evidence="1">
    <location>
        <begin position="58"/>
        <end position="79"/>
    </location>
</feature>
<dbReference type="GeneID" id="54418499"/>
<dbReference type="RefSeq" id="XP_033537218.1">
    <property type="nucleotide sequence ID" value="XM_033677929.1"/>
</dbReference>
<evidence type="ECO:0000256" key="1">
    <source>
        <dbReference type="SAM" id="MobiDB-lite"/>
    </source>
</evidence>
<protein>
    <submittedName>
        <fullName evidence="2 4">Uncharacterized protein</fullName>
    </submittedName>
</protein>
<evidence type="ECO:0000313" key="4">
    <source>
        <dbReference type="RefSeq" id="XP_033537218.1"/>
    </source>
</evidence>
<evidence type="ECO:0000313" key="2">
    <source>
        <dbReference type="EMBL" id="KAF1815587.1"/>
    </source>
</evidence>
<keyword evidence="3" id="KW-1185">Reference proteome</keyword>
<organism evidence="2">
    <name type="scientific">Eremomyces bilateralis CBS 781.70</name>
    <dbReference type="NCBI Taxonomy" id="1392243"/>
    <lineage>
        <taxon>Eukaryota</taxon>
        <taxon>Fungi</taxon>
        <taxon>Dikarya</taxon>
        <taxon>Ascomycota</taxon>
        <taxon>Pezizomycotina</taxon>
        <taxon>Dothideomycetes</taxon>
        <taxon>Dothideomycetes incertae sedis</taxon>
        <taxon>Eremomycetales</taxon>
        <taxon>Eremomycetaceae</taxon>
        <taxon>Eremomyces</taxon>
    </lineage>
</organism>
<feature type="compositionally biased region" description="Basic and acidic residues" evidence="1">
    <location>
        <begin position="61"/>
        <end position="76"/>
    </location>
</feature>
<dbReference type="OrthoDB" id="3943628at2759"/>
<dbReference type="Proteomes" id="UP000504638">
    <property type="component" value="Unplaced"/>
</dbReference>
<dbReference type="EMBL" id="ML975151">
    <property type="protein sequence ID" value="KAF1815587.1"/>
    <property type="molecule type" value="Genomic_DNA"/>
</dbReference>
<dbReference type="AlphaFoldDB" id="A0A6G1GBX2"/>
<evidence type="ECO:0000313" key="3">
    <source>
        <dbReference type="Proteomes" id="UP000504638"/>
    </source>
</evidence>
<reference evidence="4" key="2">
    <citation type="submission" date="2020-04" db="EMBL/GenBank/DDBJ databases">
        <authorList>
            <consortium name="NCBI Genome Project"/>
        </authorList>
    </citation>
    <scope>NUCLEOTIDE SEQUENCE</scope>
    <source>
        <strain evidence="4">CBS 781.70</strain>
    </source>
</reference>
<dbReference type="GO" id="GO:0003676">
    <property type="term" value="F:nucleic acid binding"/>
    <property type="evidence" value="ECO:0007669"/>
    <property type="project" value="InterPro"/>
</dbReference>
<reference evidence="2 4" key="1">
    <citation type="submission" date="2020-01" db="EMBL/GenBank/DDBJ databases">
        <authorList>
            <consortium name="DOE Joint Genome Institute"/>
            <person name="Haridas S."/>
            <person name="Albert R."/>
            <person name="Binder M."/>
            <person name="Bloem J."/>
            <person name="Labutti K."/>
            <person name="Salamov A."/>
            <person name="Andreopoulos B."/>
            <person name="Baker S.E."/>
            <person name="Barry K."/>
            <person name="Bills G."/>
            <person name="Bluhm B.H."/>
            <person name="Cannon C."/>
            <person name="Castanera R."/>
            <person name="Culley D.E."/>
            <person name="Daum C."/>
            <person name="Ezra D."/>
            <person name="Gonzalez J.B."/>
            <person name="Henrissat B."/>
            <person name="Kuo A."/>
            <person name="Liang C."/>
            <person name="Lipzen A."/>
            <person name="Lutzoni F."/>
            <person name="Magnuson J."/>
            <person name="Mondo S."/>
            <person name="Nolan M."/>
            <person name="Ohm R."/>
            <person name="Pangilinan J."/>
            <person name="Park H.-J."/>
            <person name="Ramirez L."/>
            <person name="Alfaro M."/>
            <person name="Sun H."/>
            <person name="Tritt A."/>
            <person name="Yoshinaga Y."/>
            <person name="Zwiers L.-H."/>
            <person name="Turgeon B.G."/>
            <person name="Goodwin S.B."/>
            <person name="Spatafora J.W."/>
            <person name="Crous P.W."/>
            <person name="Grigoriev I.V."/>
        </authorList>
    </citation>
    <scope>NUCLEOTIDE SEQUENCE</scope>
    <source>
        <strain evidence="2 4">CBS 781.70</strain>
    </source>
</reference>
<accession>A0A6G1GBX2</accession>
<name>A0A6G1GBX2_9PEZI</name>
<gene>
    <name evidence="2 4" type="ORF">P152DRAFT_446634</name>
</gene>
<dbReference type="Gene3D" id="3.30.420.10">
    <property type="entry name" value="Ribonuclease H-like superfamily/Ribonuclease H"/>
    <property type="match status" value="1"/>
</dbReference>